<dbReference type="InterPro" id="IPR011010">
    <property type="entry name" value="DNA_brk_join_enz"/>
</dbReference>
<dbReference type="AlphaFoldDB" id="A0A2W1KPF7"/>
<protein>
    <submittedName>
        <fullName evidence="5">Integrase</fullName>
    </submittedName>
</protein>
<dbReference type="EMBL" id="QKQP01000003">
    <property type="protein sequence ID" value="PZD81167.1"/>
    <property type="molecule type" value="Genomic_DNA"/>
</dbReference>
<dbReference type="InterPro" id="IPR002104">
    <property type="entry name" value="Integrase_catalytic"/>
</dbReference>
<dbReference type="OMA" id="WARRDSH"/>
<reference evidence="5 6" key="1">
    <citation type="submission" date="2018-06" db="EMBL/GenBank/DDBJ databases">
        <title>Draft sequence of Acidithiobacillus ferrooxidans CCM 4253.</title>
        <authorList>
            <person name="Moya-Beltran A."/>
            <person name="Castro M."/>
            <person name="Covarrubias P.C."/>
            <person name="Issotta F."/>
            <person name="Janiczek O."/>
            <person name="Mandl M."/>
            <person name="Kucera J."/>
            <person name="Quatrini R."/>
        </authorList>
    </citation>
    <scope>NUCLEOTIDE SEQUENCE [LARGE SCALE GENOMIC DNA]</scope>
    <source>
        <strain evidence="5 6">CCM 4253</strain>
    </source>
</reference>
<name>A0A2W1KPF7_ACIFR</name>
<dbReference type="PANTHER" id="PTHR30349:SF64">
    <property type="entry name" value="PROPHAGE INTEGRASE INTD-RELATED"/>
    <property type="match status" value="1"/>
</dbReference>
<evidence type="ECO:0000313" key="4">
    <source>
        <dbReference type="EMBL" id="PZD80193.1"/>
    </source>
</evidence>
<dbReference type="PANTHER" id="PTHR30349">
    <property type="entry name" value="PHAGE INTEGRASE-RELATED"/>
    <property type="match status" value="1"/>
</dbReference>
<dbReference type="PROSITE" id="PS51898">
    <property type="entry name" value="TYR_RECOMBINASE"/>
    <property type="match status" value="1"/>
</dbReference>
<dbReference type="OrthoDB" id="9801717at2"/>
<dbReference type="Pfam" id="PF00589">
    <property type="entry name" value="Phage_integrase"/>
    <property type="match status" value="1"/>
</dbReference>
<comment type="caution">
    <text evidence="5">The sequence shown here is derived from an EMBL/GenBank/DDBJ whole genome shotgun (WGS) entry which is preliminary data.</text>
</comment>
<evidence type="ECO:0000259" key="3">
    <source>
        <dbReference type="PROSITE" id="PS51898"/>
    </source>
</evidence>
<dbReference type="Gene3D" id="1.10.443.10">
    <property type="entry name" value="Intergrase catalytic core"/>
    <property type="match status" value="1"/>
</dbReference>
<evidence type="ECO:0000313" key="6">
    <source>
        <dbReference type="Proteomes" id="UP000248886"/>
    </source>
</evidence>
<sequence>MNLSELISLYIAHKRALGYRFLTEDHLLRSFCRAVGDRPIETIGADAVSIFLNGKGSVTAYWYKKYHVLTGCYRFALARGMVTAIPLPRSVPKQDGPIFVPYIYSHAELKRLIDVLPALCAGRSRIDDYVFKALLLLMYGAGLRISEALSLHIHDVDLQQTILYVRETKFYKTRIVPLGKDLTQILNEYIAKRNNRYSAATDAPFFCFRDGTPLSRSAAHGLFRRVRAKADVLKEGGPRHQPRLHDLRHSAAVHRLIAWYRCGADLRDLLPKLATYLGHVDLSATQRYLTMTPELLHEASLRFAHYALEKDHD</sequence>
<feature type="domain" description="Tyr recombinase" evidence="3">
    <location>
        <begin position="99"/>
        <end position="301"/>
    </location>
</feature>
<gene>
    <name evidence="5" type="ORF">DN052_08540</name>
    <name evidence="4" type="ORF">DN052_14015</name>
</gene>
<dbReference type="GeneID" id="65281484"/>
<dbReference type="RefSeq" id="WP_012535983.1">
    <property type="nucleotide sequence ID" value="NZ_AP025160.1"/>
</dbReference>
<dbReference type="Proteomes" id="UP000248886">
    <property type="component" value="Unassembled WGS sequence"/>
</dbReference>
<dbReference type="InterPro" id="IPR013762">
    <property type="entry name" value="Integrase-like_cat_sf"/>
</dbReference>
<keyword evidence="2" id="KW-0233">DNA recombination</keyword>
<dbReference type="SUPFAM" id="SSF56349">
    <property type="entry name" value="DNA breaking-rejoining enzymes"/>
    <property type="match status" value="1"/>
</dbReference>
<organism evidence="5 6">
    <name type="scientific">Acidithiobacillus ferrooxidans</name>
    <name type="common">Thiobacillus ferrooxidans</name>
    <dbReference type="NCBI Taxonomy" id="920"/>
    <lineage>
        <taxon>Bacteria</taxon>
        <taxon>Pseudomonadati</taxon>
        <taxon>Pseudomonadota</taxon>
        <taxon>Acidithiobacillia</taxon>
        <taxon>Acidithiobacillales</taxon>
        <taxon>Acidithiobacillaceae</taxon>
        <taxon>Acidithiobacillus</taxon>
    </lineage>
</organism>
<dbReference type="GO" id="GO:0006310">
    <property type="term" value="P:DNA recombination"/>
    <property type="evidence" value="ECO:0007669"/>
    <property type="project" value="UniProtKB-KW"/>
</dbReference>
<dbReference type="InterPro" id="IPR050090">
    <property type="entry name" value="Tyrosine_recombinase_XerCD"/>
</dbReference>
<accession>A0A2W1KPF7</accession>
<evidence type="ECO:0000256" key="2">
    <source>
        <dbReference type="ARBA" id="ARBA00023172"/>
    </source>
</evidence>
<evidence type="ECO:0000313" key="5">
    <source>
        <dbReference type="EMBL" id="PZD81167.1"/>
    </source>
</evidence>
<dbReference type="EMBL" id="QKQP01000010">
    <property type="protein sequence ID" value="PZD80193.1"/>
    <property type="molecule type" value="Genomic_DNA"/>
</dbReference>
<keyword evidence="1" id="KW-0229">DNA integration</keyword>
<dbReference type="GO" id="GO:0015074">
    <property type="term" value="P:DNA integration"/>
    <property type="evidence" value="ECO:0007669"/>
    <property type="project" value="UniProtKB-KW"/>
</dbReference>
<evidence type="ECO:0000256" key="1">
    <source>
        <dbReference type="ARBA" id="ARBA00022908"/>
    </source>
</evidence>
<proteinExistence type="predicted"/>
<dbReference type="GO" id="GO:0003677">
    <property type="term" value="F:DNA binding"/>
    <property type="evidence" value="ECO:0007669"/>
    <property type="project" value="InterPro"/>
</dbReference>